<feature type="transmembrane region" description="Helical" evidence="1">
    <location>
        <begin position="12"/>
        <end position="29"/>
    </location>
</feature>
<organism evidence="2">
    <name type="scientific">Ixodes ricinus</name>
    <name type="common">Common tick</name>
    <name type="synonym">Acarus ricinus</name>
    <dbReference type="NCBI Taxonomy" id="34613"/>
    <lineage>
        <taxon>Eukaryota</taxon>
        <taxon>Metazoa</taxon>
        <taxon>Ecdysozoa</taxon>
        <taxon>Arthropoda</taxon>
        <taxon>Chelicerata</taxon>
        <taxon>Arachnida</taxon>
        <taxon>Acari</taxon>
        <taxon>Parasitiformes</taxon>
        <taxon>Ixodida</taxon>
        <taxon>Ixodoidea</taxon>
        <taxon>Ixodidae</taxon>
        <taxon>Ixodinae</taxon>
        <taxon>Ixodes</taxon>
    </lineage>
</organism>
<evidence type="ECO:0000256" key="1">
    <source>
        <dbReference type="SAM" id="Phobius"/>
    </source>
</evidence>
<reference evidence="2" key="1">
    <citation type="submission" date="2019-12" db="EMBL/GenBank/DDBJ databases">
        <title>An insight into the sialome of adult female Ixodes ricinus ticks feeding for 6 days.</title>
        <authorList>
            <person name="Perner J."/>
            <person name="Ribeiro J.M.C."/>
        </authorList>
    </citation>
    <scope>NUCLEOTIDE SEQUENCE</scope>
    <source>
        <strain evidence="2">Semi-engorged</strain>
        <tissue evidence="2">Salivary glands</tissue>
    </source>
</reference>
<keyword evidence="1" id="KW-1133">Transmembrane helix</keyword>
<name>A0A6B0UMN7_IXORI</name>
<sequence>MQQNSPQPPFCVVFAFRHVATLLSVYILLSSGVATDTYRACLVVFRCRGARFGRTAVAAMLGGYHHQTSTANSQVRNFLRCPLNPRVLGHWPKLRNRWISPEYQSSGTSHVLVSWG</sequence>
<evidence type="ECO:0000313" key="2">
    <source>
        <dbReference type="EMBL" id="MXU90668.1"/>
    </source>
</evidence>
<proteinExistence type="predicted"/>
<protein>
    <submittedName>
        <fullName evidence="2">Putative secreted protein</fullName>
    </submittedName>
</protein>
<keyword evidence="1" id="KW-0472">Membrane</keyword>
<dbReference type="EMBL" id="GIFC01008585">
    <property type="protein sequence ID" value="MXU90668.1"/>
    <property type="molecule type" value="Transcribed_RNA"/>
</dbReference>
<keyword evidence="1" id="KW-0812">Transmembrane</keyword>
<accession>A0A6B0UMN7</accession>
<dbReference type="AlphaFoldDB" id="A0A6B0UMN7"/>